<feature type="non-terminal residue" evidence="5">
    <location>
        <position position="1"/>
    </location>
</feature>
<dbReference type="PROSITE" id="PS00113">
    <property type="entry name" value="ADENYLATE_KINASE"/>
    <property type="match status" value="1"/>
</dbReference>
<evidence type="ECO:0000256" key="2">
    <source>
        <dbReference type="ARBA" id="ARBA00022741"/>
    </source>
</evidence>
<dbReference type="InterPro" id="IPR033690">
    <property type="entry name" value="Adenylat_kinase_CS"/>
</dbReference>
<dbReference type="AlphaFoldDB" id="A0A974D5Z9"/>
<dbReference type="GO" id="GO:0005524">
    <property type="term" value="F:ATP binding"/>
    <property type="evidence" value="ECO:0007669"/>
    <property type="project" value="InterPro"/>
</dbReference>
<dbReference type="Proteomes" id="UP000694892">
    <property type="component" value="Chromosome 4L"/>
</dbReference>
<dbReference type="EMBL" id="CM004472">
    <property type="protein sequence ID" value="OCT84765.1"/>
    <property type="molecule type" value="Genomic_DNA"/>
</dbReference>
<dbReference type="HAMAP" id="MF_00235">
    <property type="entry name" value="Adenylate_kinase_Adk"/>
    <property type="match status" value="1"/>
</dbReference>
<gene>
    <name evidence="5" type="ORF">XELAEV_18022921mg</name>
</gene>
<evidence type="ECO:0000313" key="5">
    <source>
        <dbReference type="EMBL" id="OCT84765.1"/>
    </source>
</evidence>
<proteinExistence type="inferred from homology"/>
<keyword evidence="1 4" id="KW-0808">Transferase</keyword>
<evidence type="ECO:0000256" key="1">
    <source>
        <dbReference type="ARBA" id="ARBA00022679"/>
    </source>
</evidence>
<dbReference type="PRINTS" id="PR00094">
    <property type="entry name" value="ADENYLTKNASE"/>
</dbReference>
<dbReference type="OMA" id="IHHISIG"/>
<evidence type="ECO:0000256" key="4">
    <source>
        <dbReference type="RuleBase" id="RU003330"/>
    </source>
</evidence>
<dbReference type="CDD" id="cd01428">
    <property type="entry name" value="ADK"/>
    <property type="match status" value="1"/>
</dbReference>
<name>A0A974D5Z9_XENLA</name>
<dbReference type="InterPro" id="IPR027417">
    <property type="entry name" value="P-loop_NTPase"/>
</dbReference>
<comment type="similarity">
    <text evidence="4">Belongs to the adenylate kinase family.</text>
</comment>
<evidence type="ECO:0000256" key="3">
    <source>
        <dbReference type="ARBA" id="ARBA00022777"/>
    </source>
</evidence>
<protein>
    <recommendedName>
        <fullName evidence="7">Nucleoside-diphosphate kinase</fullName>
    </recommendedName>
</protein>
<dbReference type="InterPro" id="IPR000850">
    <property type="entry name" value="Adenylat/UMP-CMP_kin"/>
</dbReference>
<evidence type="ECO:0008006" key="7">
    <source>
        <dbReference type="Google" id="ProtNLM"/>
    </source>
</evidence>
<keyword evidence="2" id="KW-0547">Nucleotide-binding</keyword>
<organism evidence="5 6">
    <name type="scientific">Xenopus laevis</name>
    <name type="common">African clawed frog</name>
    <dbReference type="NCBI Taxonomy" id="8355"/>
    <lineage>
        <taxon>Eukaryota</taxon>
        <taxon>Metazoa</taxon>
        <taxon>Chordata</taxon>
        <taxon>Craniata</taxon>
        <taxon>Vertebrata</taxon>
        <taxon>Euteleostomi</taxon>
        <taxon>Amphibia</taxon>
        <taxon>Batrachia</taxon>
        <taxon>Anura</taxon>
        <taxon>Pipoidea</taxon>
        <taxon>Pipidae</taxon>
        <taxon>Xenopodinae</taxon>
        <taxon>Xenopus</taxon>
        <taxon>Xenopus</taxon>
    </lineage>
</organism>
<evidence type="ECO:0000313" key="6">
    <source>
        <dbReference type="Proteomes" id="UP000694892"/>
    </source>
</evidence>
<sequence length="196" mass="22081">FDADREEEEVFCDISAAVDNKLFPAKKPVAGGPGSGKGTQCEKLSQKYGLSSLAVSELLQNDLGNFTERSKLIKDVMEHGDQVPMDIILELLKETMTSCLGNAKGFLLDGFPRETKQAEEFECKISKPNIVLYLDCSSETMTSRLLNRSKASHRNDVNTETIRRRLDAYYQAVDPIITYYERKSLLYKVNINLVML</sequence>
<dbReference type="GO" id="GO:0006139">
    <property type="term" value="P:nucleobase-containing compound metabolic process"/>
    <property type="evidence" value="ECO:0007669"/>
    <property type="project" value="InterPro"/>
</dbReference>
<dbReference type="SUPFAM" id="SSF52540">
    <property type="entry name" value="P-loop containing nucleoside triphosphate hydrolases"/>
    <property type="match status" value="1"/>
</dbReference>
<accession>A0A974D5Z9</accession>
<dbReference type="PANTHER" id="PTHR23359">
    <property type="entry name" value="NUCLEOTIDE KINASE"/>
    <property type="match status" value="1"/>
</dbReference>
<dbReference type="Pfam" id="PF00406">
    <property type="entry name" value="ADK"/>
    <property type="match status" value="1"/>
</dbReference>
<reference evidence="6" key="1">
    <citation type="journal article" date="2016" name="Nature">
        <title>Genome evolution in the allotetraploid frog Xenopus laevis.</title>
        <authorList>
            <person name="Session A.M."/>
            <person name="Uno Y."/>
            <person name="Kwon T."/>
            <person name="Chapman J.A."/>
            <person name="Toyoda A."/>
            <person name="Takahashi S."/>
            <person name="Fukui A."/>
            <person name="Hikosaka A."/>
            <person name="Suzuki A."/>
            <person name="Kondo M."/>
            <person name="van Heeringen S.J."/>
            <person name="Quigley I."/>
            <person name="Heinz S."/>
            <person name="Ogino H."/>
            <person name="Ochi H."/>
            <person name="Hellsten U."/>
            <person name="Lyons J.B."/>
            <person name="Simakov O."/>
            <person name="Putnam N."/>
            <person name="Stites J."/>
            <person name="Kuroki Y."/>
            <person name="Tanaka T."/>
            <person name="Michiue T."/>
            <person name="Watanabe M."/>
            <person name="Bogdanovic O."/>
            <person name="Lister R."/>
            <person name="Georgiou G."/>
            <person name="Paranjpe S.S."/>
            <person name="van Kruijsbergen I."/>
            <person name="Shu S."/>
            <person name="Carlson J."/>
            <person name="Kinoshita T."/>
            <person name="Ohta Y."/>
            <person name="Mawaribuchi S."/>
            <person name="Jenkins J."/>
            <person name="Grimwood J."/>
            <person name="Schmutz J."/>
            <person name="Mitros T."/>
            <person name="Mozaffari S.V."/>
            <person name="Suzuki Y."/>
            <person name="Haramoto Y."/>
            <person name="Yamamoto T.S."/>
            <person name="Takagi C."/>
            <person name="Heald R."/>
            <person name="Miller K."/>
            <person name="Haudenschild C."/>
            <person name="Kitzman J."/>
            <person name="Nakayama T."/>
            <person name="Izutsu Y."/>
            <person name="Robert J."/>
            <person name="Fortriede J."/>
            <person name="Burns K."/>
            <person name="Lotay V."/>
            <person name="Karimi K."/>
            <person name="Yasuoka Y."/>
            <person name="Dichmann D.S."/>
            <person name="Flajnik M.F."/>
            <person name="Houston D.W."/>
            <person name="Shendure J."/>
            <person name="DuPasquier L."/>
            <person name="Vize P.D."/>
            <person name="Zorn A.M."/>
            <person name="Ito M."/>
            <person name="Marcotte E.M."/>
            <person name="Wallingford J.B."/>
            <person name="Ito Y."/>
            <person name="Asashima M."/>
            <person name="Ueno N."/>
            <person name="Matsuda Y."/>
            <person name="Veenstra G.J."/>
            <person name="Fujiyama A."/>
            <person name="Harland R.M."/>
            <person name="Taira M."/>
            <person name="Rokhsar D.S."/>
        </authorList>
    </citation>
    <scope>NUCLEOTIDE SEQUENCE [LARGE SCALE GENOMIC DNA]</scope>
    <source>
        <strain evidence="6">J</strain>
    </source>
</reference>
<dbReference type="GO" id="GO:0019205">
    <property type="term" value="F:nucleobase-containing compound kinase activity"/>
    <property type="evidence" value="ECO:0007669"/>
    <property type="project" value="InterPro"/>
</dbReference>
<dbReference type="Gene3D" id="3.40.50.300">
    <property type="entry name" value="P-loop containing nucleotide triphosphate hydrolases"/>
    <property type="match status" value="1"/>
</dbReference>
<keyword evidence="3 4" id="KW-0418">Kinase</keyword>